<reference evidence="2" key="1">
    <citation type="submission" date="2019-10" db="EMBL/GenBank/DDBJ databases">
        <authorList>
            <consortium name="DOE Joint Genome Institute"/>
            <person name="Kuo A."/>
            <person name="Miyauchi S."/>
            <person name="Kiss E."/>
            <person name="Drula E."/>
            <person name="Kohler A."/>
            <person name="Sanchez-Garcia M."/>
            <person name="Andreopoulos B."/>
            <person name="Barry K.W."/>
            <person name="Bonito G."/>
            <person name="Buee M."/>
            <person name="Carver A."/>
            <person name="Chen C."/>
            <person name="Cichocki N."/>
            <person name="Clum A."/>
            <person name="Culley D."/>
            <person name="Crous P.W."/>
            <person name="Fauchery L."/>
            <person name="Girlanda M."/>
            <person name="Hayes R."/>
            <person name="Keri Z."/>
            <person name="LaButti K."/>
            <person name="Lipzen A."/>
            <person name="Lombard V."/>
            <person name="Magnuson J."/>
            <person name="Maillard F."/>
            <person name="Morin E."/>
            <person name="Murat C."/>
            <person name="Nolan M."/>
            <person name="Ohm R."/>
            <person name="Pangilinan J."/>
            <person name="Pereira M."/>
            <person name="Perotto S."/>
            <person name="Peter M."/>
            <person name="Riley R."/>
            <person name="Sitrit Y."/>
            <person name="Stielow B."/>
            <person name="Szollosi G."/>
            <person name="Zifcakova L."/>
            <person name="Stursova M."/>
            <person name="Spatafora J.W."/>
            <person name="Tedersoo L."/>
            <person name="Vaario L.-M."/>
            <person name="Yamada A."/>
            <person name="Yan M."/>
            <person name="Wang P."/>
            <person name="Xu J."/>
            <person name="Bruns T."/>
            <person name="Baldrian P."/>
            <person name="Vilgalys R."/>
            <person name="Henrissat B."/>
            <person name="Grigoriev I.V."/>
            <person name="Hibbett D."/>
            <person name="Nagy L.G."/>
            <person name="Martin F.M."/>
        </authorList>
    </citation>
    <scope>NUCLEOTIDE SEQUENCE</scope>
    <source>
        <strain evidence="2">BED1</strain>
    </source>
</reference>
<reference evidence="2" key="2">
    <citation type="journal article" date="2020" name="Nat. Commun.">
        <title>Large-scale genome sequencing of mycorrhizal fungi provides insights into the early evolution of symbiotic traits.</title>
        <authorList>
            <person name="Miyauchi S."/>
            <person name="Kiss E."/>
            <person name="Kuo A."/>
            <person name="Drula E."/>
            <person name="Kohler A."/>
            <person name="Sanchez-Garcia M."/>
            <person name="Morin E."/>
            <person name="Andreopoulos B."/>
            <person name="Barry K.W."/>
            <person name="Bonito G."/>
            <person name="Buee M."/>
            <person name="Carver A."/>
            <person name="Chen C."/>
            <person name="Cichocki N."/>
            <person name="Clum A."/>
            <person name="Culley D."/>
            <person name="Crous P.W."/>
            <person name="Fauchery L."/>
            <person name="Girlanda M."/>
            <person name="Hayes R.D."/>
            <person name="Keri Z."/>
            <person name="LaButti K."/>
            <person name="Lipzen A."/>
            <person name="Lombard V."/>
            <person name="Magnuson J."/>
            <person name="Maillard F."/>
            <person name="Murat C."/>
            <person name="Nolan M."/>
            <person name="Ohm R.A."/>
            <person name="Pangilinan J."/>
            <person name="Pereira M.F."/>
            <person name="Perotto S."/>
            <person name="Peter M."/>
            <person name="Pfister S."/>
            <person name="Riley R."/>
            <person name="Sitrit Y."/>
            <person name="Stielow J.B."/>
            <person name="Szollosi G."/>
            <person name="Zifcakova L."/>
            <person name="Stursova M."/>
            <person name="Spatafora J.W."/>
            <person name="Tedersoo L."/>
            <person name="Vaario L.M."/>
            <person name="Yamada A."/>
            <person name="Yan M."/>
            <person name="Wang P."/>
            <person name="Xu J."/>
            <person name="Bruns T."/>
            <person name="Baldrian P."/>
            <person name="Vilgalys R."/>
            <person name="Dunand C."/>
            <person name="Henrissat B."/>
            <person name="Grigoriev I.V."/>
            <person name="Hibbett D."/>
            <person name="Nagy L.G."/>
            <person name="Martin F.M."/>
        </authorList>
    </citation>
    <scope>NUCLEOTIDE SEQUENCE</scope>
    <source>
        <strain evidence="2">BED1</strain>
    </source>
</reference>
<dbReference type="Proteomes" id="UP001194468">
    <property type="component" value="Unassembled WGS sequence"/>
</dbReference>
<organism evidence="2 3">
    <name type="scientific">Boletus edulis BED1</name>
    <dbReference type="NCBI Taxonomy" id="1328754"/>
    <lineage>
        <taxon>Eukaryota</taxon>
        <taxon>Fungi</taxon>
        <taxon>Dikarya</taxon>
        <taxon>Basidiomycota</taxon>
        <taxon>Agaricomycotina</taxon>
        <taxon>Agaricomycetes</taxon>
        <taxon>Agaricomycetidae</taxon>
        <taxon>Boletales</taxon>
        <taxon>Boletineae</taxon>
        <taxon>Boletaceae</taxon>
        <taxon>Boletoideae</taxon>
        <taxon>Boletus</taxon>
    </lineage>
</organism>
<proteinExistence type="predicted"/>
<accession>A0AAD4G620</accession>
<comment type="caution">
    <text evidence="2">The sequence shown here is derived from an EMBL/GenBank/DDBJ whole genome shotgun (WGS) entry which is preliminary data.</text>
</comment>
<evidence type="ECO:0000313" key="3">
    <source>
        <dbReference type="Proteomes" id="UP001194468"/>
    </source>
</evidence>
<evidence type="ECO:0000313" key="2">
    <source>
        <dbReference type="EMBL" id="KAF8415173.1"/>
    </source>
</evidence>
<dbReference type="AlphaFoldDB" id="A0AAD4G620"/>
<keyword evidence="3" id="KW-1185">Reference proteome</keyword>
<protein>
    <recommendedName>
        <fullName evidence="1">DUF6589 domain-containing protein</fullName>
    </recommendedName>
</protein>
<gene>
    <name evidence="2" type="ORF">L210DRAFT_3432429</name>
</gene>
<name>A0AAD4G620_BOLED</name>
<dbReference type="InterPro" id="IPR046496">
    <property type="entry name" value="DUF6589"/>
</dbReference>
<evidence type="ECO:0000259" key="1">
    <source>
        <dbReference type="Pfam" id="PF20231"/>
    </source>
</evidence>
<sequence length="206" mass="23091">MHGPEYFHQFQSRIRAPDPIEQIPAMTTPIFAARAMDVNNSTVSGNIQAINLLLEQGGVTKPPAQSDTETNSPDISEHVVLVHGDLGTGERIQTALLQRSIESTPWNHMQHVIFIPGLFHLKMACADAIWRCFLHPSSAREDGTSLMRDVAQLHPRETGIFGTNPNFRRMHVLISHARICQCLDCWRVYIIKKNPNITSLDDFASS</sequence>
<feature type="domain" description="DUF6589" evidence="1">
    <location>
        <begin position="3"/>
        <end position="193"/>
    </location>
</feature>
<dbReference type="Pfam" id="PF20231">
    <property type="entry name" value="DUF6589"/>
    <property type="match status" value="1"/>
</dbReference>
<dbReference type="EMBL" id="WHUW01000363">
    <property type="protein sequence ID" value="KAF8415173.1"/>
    <property type="molecule type" value="Genomic_DNA"/>
</dbReference>
<feature type="non-terminal residue" evidence="2">
    <location>
        <position position="206"/>
    </location>
</feature>